<name>A0A5B0QB88_PUCGR</name>
<feature type="region of interest" description="Disordered" evidence="1">
    <location>
        <begin position="226"/>
        <end position="265"/>
    </location>
</feature>
<dbReference type="EMBL" id="VSWC01000027">
    <property type="protein sequence ID" value="KAA1110365.1"/>
    <property type="molecule type" value="Genomic_DNA"/>
</dbReference>
<dbReference type="OrthoDB" id="10634661at2759"/>
<feature type="compositionally biased region" description="Polar residues" evidence="1">
    <location>
        <begin position="1"/>
        <end position="31"/>
    </location>
</feature>
<keyword evidence="3" id="KW-1185">Reference proteome</keyword>
<comment type="caution">
    <text evidence="2">The sequence shown here is derived from an EMBL/GenBank/DDBJ whole genome shotgun (WGS) entry which is preliminary data.</text>
</comment>
<protein>
    <submittedName>
        <fullName evidence="2">Uncharacterized protein</fullName>
    </submittedName>
</protein>
<reference evidence="2 3" key="1">
    <citation type="submission" date="2019-05" db="EMBL/GenBank/DDBJ databases">
        <title>Emergence of the Ug99 lineage of the wheat stem rust pathogen through somatic hybridization.</title>
        <authorList>
            <person name="Li F."/>
            <person name="Upadhyaya N.M."/>
            <person name="Sperschneider J."/>
            <person name="Matny O."/>
            <person name="Nguyen-Phuc H."/>
            <person name="Mago R."/>
            <person name="Raley C."/>
            <person name="Miller M.E."/>
            <person name="Silverstein K.A.T."/>
            <person name="Henningsen E."/>
            <person name="Hirsch C.D."/>
            <person name="Visser B."/>
            <person name="Pretorius Z.A."/>
            <person name="Steffenson B.J."/>
            <person name="Schwessinger B."/>
            <person name="Dodds P.N."/>
            <person name="Figueroa M."/>
        </authorList>
    </citation>
    <scope>NUCLEOTIDE SEQUENCE [LARGE SCALE GENOMIC DNA]</scope>
    <source>
        <strain evidence="2">21-0</strain>
    </source>
</reference>
<evidence type="ECO:0000256" key="1">
    <source>
        <dbReference type="SAM" id="MobiDB-lite"/>
    </source>
</evidence>
<feature type="compositionally biased region" description="Polar residues" evidence="1">
    <location>
        <begin position="230"/>
        <end position="243"/>
    </location>
</feature>
<organism evidence="2 3">
    <name type="scientific">Puccinia graminis f. sp. tritici</name>
    <dbReference type="NCBI Taxonomy" id="56615"/>
    <lineage>
        <taxon>Eukaryota</taxon>
        <taxon>Fungi</taxon>
        <taxon>Dikarya</taxon>
        <taxon>Basidiomycota</taxon>
        <taxon>Pucciniomycotina</taxon>
        <taxon>Pucciniomycetes</taxon>
        <taxon>Pucciniales</taxon>
        <taxon>Pucciniaceae</taxon>
        <taxon>Puccinia</taxon>
    </lineage>
</organism>
<feature type="region of interest" description="Disordered" evidence="1">
    <location>
        <begin position="1"/>
        <end position="49"/>
    </location>
</feature>
<evidence type="ECO:0000313" key="3">
    <source>
        <dbReference type="Proteomes" id="UP000324748"/>
    </source>
</evidence>
<dbReference type="AlphaFoldDB" id="A0A5B0QB88"/>
<sequence length="275" mass="30035">MGSQDGTYLSHNQNKENTNAFTTENGTSGSKSPARANSPKYDEPNAASTAPDTIQVILTIQLGQIRFGNANQDQSLPPNPPTNLNGNILTASSGVEDGPMVNLSPRQSAILSILGAKACDKSAPSNDLHLPSLGNAPSHLVVGNLKDTRLDRLKELDRIAIKINDSCCFGAPPHPQFLHYQFAETNNRALNAKQTSTPSTSWTFEKLNHPPNSYLKRILLNGRAVLPSNHLPTPSSQRDTCLNQREPKMGNNEMSNRIDPADDDVDHHLNFEQWN</sequence>
<proteinExistence type="predicted"/>
<accession>A0A5B0QB88</accession>
<gene>
    <name evidence="2" type="ORF">PGT21_019257</name>
</gene>
<dbReference type="Proteomes" id="UP000324748">
    <property type="component" value="Unassembled WGS sequence"/>
</dbReference>
<evidence type="ECO:0000313" key="2">
    <source>
        <dbReference type="EMBL" id="KAA1110365.1"/>
    </source>
</evidence>